<dbReference type="PANTHER" id="PTHR45080">
    <property type="entry name" value="CONTACTIN 5"/>
    <property type="match status" value="1"/>
</dbReference>
<dbReference type="FunFam" id="2.60.40.10:FF:000719">
    <property type="entry name" value="nephrin isoform X1"/>
    <property type="match status" value="1"/>
</dbReference>
<organism evidence="5 6">
    <name type="scientific">Trichonephila inaurata madagascariensis</name>
    <dbReference type="NCBI Taxonomy" id="2747483"/>
    <lineage>
        <taxon>Eukaryota</taxon>
        <taxon>Metazoa</taxon>
        <taxon>Ecdysozoa</taxon>
        <taxon>Arthropoda</taxon>
        <taxon>Chelicerata</taxon>
        <taxon>Arachnida</taxon>
        <taxon>Araneae</taxon>
        <taxon>Araneomorphae</taxon>
        <taxon>Entelegynae</taxon>
        <taxon>Araneoidea</taxon>
        <taxon>Nephilidae</taxon>
        <taxon>Trichonephila</taxon>
        <taxon>Trichonephila inaurata</taxon>
    </lineage>
</organism>
<feature type="domain" description="Ig-like" evidence="4">
    <location>
        <begin position="120"/>
        <end position="205"/>
    </location>
</feature>
<keyword evidence="2" id="KW-1015">Disulfide bond</keyword>
<accession>A0A8X6Y9D6</accession>
<dbReference type="FunFam" id="2.60.40.10:FF:000333">
    <property type="entry name" value="Down syndrome cell adhesion molecule"/>
    <property type="match status" value="7"/>
</dbReference>
<dbReference type="Gene3D" id="2.60.40.10">
    <property type="entry name" value="Immunoglobulins"/>
    <property type="match status" value="17"/>
</dbReference>
<dbReference type="PROSITE" id="PS50835">
    <property type="entry name" value="IG_LIKE"/>
    <property type="match status" value="16"/>
</dbReference>
<dbReference type="SMART" id="SM00408">
    <property type="entry name" value="IGc2"/>
    <property type="match status" value="16"/>
</dbReference>
<dbReference type="SMART" id="SM00409">
    <property type="entry name" value="IG"/>
    <property type="match status" value="16"/>
</dbReference>
<keyword evidence="1" id="KW-0732">Signal</keyword>
<dbReference type="PANTHER" id="PTHR45080:SF8">
    <property type="entry name" value="IG-LIKE DOMAIN-CONTAINING PROTEIN"/>
    <property type="match status" value="1"/>
</dbReference>
<feature type="domain" description="Ig-like" evidence="4">
    <location>
        <begin position="1288"/>
        <end position="1374"/>
    </location>
</feature>
<dbReference type="InterPro" id="IPR003599">
    <property type="entry name" value="Ig_sub"/>
</dbReference>
<feature type="domain" description="Ig-like" evidence="4">
    <location>
        <begin position="1455"/>
        <end position="1548"/>
    </location>
</feature>
<comment type="caution">
    <text evidence="5">The sequence shown here is derived from an EMBL/GenBank/DDBJ whole genome shotgun (WGS) entry which is preliminary data.</text>
</comment>
<feature type="domain" description="Ig-like" evidence="4">
    <location>
        <begin position="1010"/>
        <end position="1099"/>
    </location>
</feature>
<dbReference type="SUPFAM" id="SSF48726">
    <property type="entry name" value="Immunoglobulin"/>
    <property type="match status" value="16"/>
</dbReference>
<feature type="domain" description="Ig-like" evidence="4">
    <location>
        <begin position="303"/>
        <end position="393"/>
    </location>
</feature>
<protein>
    <submittedName>
        <fullName evidence="5">Titin</fullName>
    </submittedName>
</protein>
<gene>
    <name evidence="5" type="primary">TTN</name>
    <name evidence="5" type="ORF">TNIN_402151</name>
</gene>
<dbReference type="CDD" id="cd00096">
    <property type="entry name" value="Ig"/>
    <property type="match status" value="1"/>
</dbReference>
<feature type="domain" description="Ig-like" evidence="4">
    <location>
        <begin position="802"/>
        <end position="889"/>
    </location>
</feature>
<dbReference type="InterPro" id="IPR036179">
    <property type="entry name" value="Ig-like_dom_sf"/>
</dbReference>
<sequence length="1554" mass="172668">MKTNIYYLFAVTMINAIPAEATLNEPPKIQRVQVPSMVEIGEKVNIPCLIKKGSPPFQFEWLKNSVVLRNSENTEIVESKDSSRLTINPVTDKSSGNYTCVVHTKHGSDRMTIYISVKAPPIWSSEPKDVEAIEGEITKIPCSAEGSPAPRISWKRLDNAKVFMDFKITSNNGTLMFSPVNKSHESSYVCEAYNDIGLPLKKIVSLIVHEAPVIQPFSLPEKIQIGKSLSLTCAVTSGTPPLDFKWYKNQNLLSTGNIKTLNKIGSSLMIDPITENSGGNYSCVVSNSKGRDHFSVVLVVTAPPVWVSEPEDVEIIENQNLNLKCLASGSPNPVINWRKIGKSQRKDIPVYQNLESRNGSLLLVPTLKVHEGNYMCIADNGAGPLLKKMITLTVKDFPKIQPFQFPQYIQIGYKTSVMCTVMQGVSPLSFVWYKNGRALKETATVNIESNENLSTLRFDPVEDISVGNYTCVVSNPYGKDNHTAYLSVRVQKSHEGKYSCEADNGVGNSIKKTISVIVYDAPKIQPFQFPPQIKRGDTASITCSLMRGSQPIKFTWIKDNKPIENRQTVNIISNEDLSGLIIKSIDENSVGNYTCIASNSIGSDNFTVKLRVKVPPSWIKEPQDVETVEGQKASFTCFASGSPSPRIEWRKLGNKNNQMPKSYREVDNGTLTFNPASKDDDGSYECKVENGIGEVLTKIVLLVVHDSKDKIQPFIFPQKIREGESAKVMCAVNAEDKAFSFKWFKNGAHLKNTNRVEISSVSDYTLLKIKSVSSQDSGNYTCVASSSLNTLNYTSELLVEAPVQWVFEPTDEEVILGENVKFLCSARGFPTPIVTWSKILGEQEYQVDTSSRFRVDIDGTFTITNVQSDDGATYVCHARNGLKGFANLTFTLDMFYVTVIFMVSWIPAYSHAPPHWLKEPEDAETIEGSSVSLFCNAGGTPQPRITWKKIGEKQNIYYSKFVTGSDANTNGTLSIYPVLKEHEGIYICEVNNDVGETLKKQASVIVHDVPKIVPFHFPSMVEIHEKASVACILKQGRTPLEFKWIKDNQELYETKNIKIKSLEDVSIITIEPVTSKDSGNYTCVVANSSGKDTHTAVLLVEAPSRWIMEPLDVEVMEGDSASLICKAEGQPSPRYTWKKSEDEFISILSNVKEGNLTFQRVTTENAGRYICEVENGVGEGLRKTANLIIHGHSPNIQPFSVSDVFNEGESAKMGCVIRKGDGPFIFKWFRDNAEIKNDSQFEINNSKDVSFLTVKSVTAYSSGNYTCEARNSAGKDSYSVSLVVNASPKWITEPNSVEGLAGSFVKLDCQVSGYPPPVITWTKQNDDESMQNTLNMAKNGSLIFSRLLADHEGEYLCKAQNNVGSTLKKLVTVTVLEELKRKAYIVHGKRPIEFHWLKNGKSLKGTKNMEILTQNDYSMLTISDVKSKDAGNYTCNVKNSVGIASHTAYLIVEVPARFDEKFTVVTVKKGDSASLRCEAIGDQPLSVIWRKDSKELRKINGGRYEIFETLTPKGLKSELVLREADRTDGQLYTCLTENPYGKDERSIKLLVMGK</sequence>
<keyword evidence="3" id="KW-0393">Immunoglobulin domain</keyword>
<dbReference type="InterPro" id="IPR013106">
    <property type="entry name" value="Ig_V-set"/>
</dbReference>
<evidence type="ECO:0000313" key="5">
    <source>
        <dbReference type="EMBL" id="GFY66508.1"/>
    </source>
</evidence>
<dbReference type="InterPro" id="IPR013098">
    <property type="entry name" value="Ig_I-set"/>
</dbReference>
<dbReference type="Pfam" id="PF13927">
    <property type="entry name" value="Ig_3"/>
    <property type="match status" value="8"/>
</dbReference>
<reference evidence="5" key="1">
    <citation type="submission" date="2020-08" db="EMBL/GenBank/DDBJ databases">
        <title>Multicomponent nature underlies the extraordinary mechanical properties of spider dragline silk.</title>
        <authorList>
            <person name="Kono N."/>
            <person name="Nakamura H."/>
            <person name="Mori M."/>
            <person name="Yoshida Y."/>
            <person name="Ohtoshi R."/>
            <person name="Malay A.D."/>
            <person name="Moran D.A.P."/>
            <person name="Tomita M."/>
            <person name="Numata K."/>
            <person name="Arakawa K."/>
        </authorList>
    </citation>
    <scope>NUCLEOTIDE SEQUENCE</scope>
</reference>
<feature type="domain" description="Ig-like" evidence="4">
    <location>
        <begin position="212"/>
        <end position="301"/>
    </location>
</feature>
<feature type="domain" description="Ig-like" evidence="4">
    <location>
        <begin position="1194"/>
        <end position="1281"/>
    </location>
</feature>
<dbReference type="Proteomes" id="UP000886998">
    <property type="component" value="Unassembled WGS sequence"/>
</dbReference>
<dbReference type="InterPro" id="IPR050958">
    <property type="entry name" value="Cell_Adh-Cytoskel_Orgn"/>
</dbReference>
<dbReference type="GO" id="GO:0043025">
    <property type="term" value="C:neuronal cell body"/>
    <property type="evidence" value="ECO:0007669"/>
    <property type="project" value="TreeGrafter"/>
</dbReference>
<evidence type="ECO:0000256" key="1">
    <source>
        <dbReference type="ARBA" id="ARBA00022729"/>
    </source>
</evidence>
<feature type="domain" description="Ig-like" evidence="4">
    <location>
        <begin position="914"/>
        <end position="1005"/>
    </location>
</feature>
<evidence type="ECO:0000256" key="2">
    <source>
        <dbReference type="ARBA" id="ARBA00023157"/>
    </source>
</evidence>
<proteinExistence type="predicted"/>
<keyword evidence="6" id="KW-1185">Reference proteome</keyword>
<dbReference type="GO" id="GO:0007156">
    <property type="term" value="P:homophilic cell adhesion via plasma membrane adhesion molecules"/>
    <property type="evidence" value="ECO:0007669"/>
    <property type="project" value="TreeGrafter"/>
</dbReference>
<dbReference type="InterPro" id="IPR007110">
    <property type="entry name" value="Ig-like_dom"/>
</dbReference>
<dbReference type="SMART" id="SM00406">
    <property type="entry name" value="IGv"/>
    <property type="match status" value="2"/>
</dbReference>
<feature type="domain" description="Ig-like" evidence="4">
    <location>
        <begin position="27"/>
        <end position="116"/>
    </location>
</feature>
<feature type="domain" description="Ig-like" evidence="4">
    <location>
        <begin position="522"/>
        <end position="613"/>
    </location>
</feature>
<feature type="domain" description="Ig-like" evidence="4">
    <location>
        <begin position="1392"/>
        <end position="1451"/>
    </location>
</feature>
<feature type="domain" description="Ig-like" evidence="4">
    <location>
        <begin position="616"/>
        <end position="697"/>
    </location>
</feature>
<dbReference type="GO" id="GO:0005886">
    <property type="term" value="C:plasma membrane"/>
    <property type="evidence" value="ECO:0007669"/>
    <property type="project" value="TreeGrafter"/>
</dbReference>
<dbReference type="OrthoDB" id="6481371at2759"/>
<dbReference type="InterPro" id="IPR003598">
    <property type="entry name" value="Ig_sub2"/>
</dbReference>
<evidence type="ECO:0000256" key="3">
    <source>
        <dbReference type="ARBA" id="ARBA00023319"/>
    </source>
</evidence>
<evidence type="ECO:0000259" key="4">
    <source>
        <dbReference type="PROSITE" id="PS50835"/>
    </source>
</evidence>
<dbReference type="GO" id="GO:0050808">
    <property type="term" value="P:synapse organization"/>
    <property type="evidence" value="ECO:0007669"/>
    <property type="project" value="TreeGrafter"/>
</dbReference>
<dbReference type="EMBL" id="BMAV01016073">
    <property type="protein sequence ID" value="GFY66508.1"/>
    <property type="molecule type" value="Genomic_DNA"/>
</dbReference>
<feature type="domain" description="Ig-like" evidence="4">
    <location>
        <begin position="398"/>
        <end position="487"/>
    </location>
</feature>
<dbReference type="FunFam" id="2.60.40.10:FF:000107">
    <property type="entry name" value="Myosin, light chain kinase a"/>
    <property type="match status" value="1"/>
</dbReference>
<dbReference type="GO" id="GO:0030424">
    <property type="term" value="C:axon"/>
    <property type="evidence" value="ECO:0007669"/>
    <property type="project" value="TreeGrafter"/>
</dbReference>
<evidence type="ECO:0000313" key="6">
    <source>
        <dbReference type="Proteomes" id="UP000886998"/>
    </source>
</evidence>
<name>A0A8X6Y9D6_9ARAC</name>
<feature type="domain" description="Ig-like" evidence="4">
    <location>
        <begin position="1103"/>
        <end position="1188"/>
    </location>
</feature>
<dbReference type="GO" id="GO:0008046">
    <property type="term" value="F:axon guidance receptor activity"/>
    <property type="evidence" value="ECO:0007669"/>
    <property type="project" value="TreeGrafter"/>
</dbReference>
<dbReference type="FunFam" id="2.60.40.10:FF:000104">
    <property type="entry name" value="Down syndrome cell adhesion molecule b"/>
    <property type="match status" value="2"/>
</dbReference>
<dbReference type="Pfam" id="PF07679">
    <property type="entry name" value="I-set"/>
    <property type="match status" value="8"/>
</dbReference>
<dbReference type="InterPro" id="IPR013783">
    <property type="entry name" value="Ig-like_fold"/>
</dbReference>
<feature type="domain" description="Ig-like" evidence="4">
    <location>
        <begin position="713"/>
        <end position="792"/>
    </location>
</feature>